<dbReference type="PANTHER" id="PTHR37558">
    <property type="entry name" value="HTH CENPB-TYPE DOMAIN-CONTAINING PROTEIN"/>
    <property type="match status" value="1"/>
</dbReference>
<evidence type="ECO:0000313" key="2">
    <source>
        <dbReference type="EMBL" id="KAG2857188.1"/>
    </source>
</evidence>
<name>A0A8T0Z595_9STRA</name>
<dbReference type="EMBL" id="RCMG01000300">
    <property type="protein sequence ID" value="KAG2857188.1"/>
    <property type="molecule type" value="Genomic_DNA"/>
</dbReference>
<dbReference type="VEuPathDB" id="FungiDB:PC110_g23278"/>
<comment type="caution">
    <text evidence="2">The sequence shown here is derived from an EMBL/GenBank/DDBJ whole genome shotgun (WGS) entry which is preliminary data.</text>
</comment>
<reference evidence="2" key="1">
    <citation type="submission" date="2018-10" db="EMBL/GenBank/DDBJ databases">
        <title>Effector identification in a new, highly contiguous assembly of the strawberry crown rot pathogen Phytophthora cactorum.</title>
        <authorList>
            <person name="Armitage A.D."/>
            <person name="Nellist C.F."/>
            <person name="Bates H."/>
            <person name="Vickerstaff R.J."/>
            <person name="Harrison R.J."/>
        </authorList>
    </citation>
    <scope>NUCLEOTIDE SEQUENCE</scope>
    <source>
        <strain evidence="2">15-7</strain>
    </source>
</reference>
<organism evidence="2 3">
    <name type="scientific">Phytophthora cactorum</name>
    <dbReference type="NCBI Taxonomy" id="29920"/>
    <lineage>
        <taxon>Eukaryota</taxon>
        <taxon>Sar</taxon>
        <taxon>Stramenopiles</taxon>
        <taxon>Oomycota</taxon>
        <taxon>Peronosporomycetes</taxon>
        <taxon>Peronosporales</taxon>
        <taxon>Peronosporaceae</taxon>
        <taxon>Phytophthora</taxon>
    </lineage>
</organism>
<protein>
    <submittedName>
        <fullName evidence="2">Uncharacterized protein</fullName>
    </submittedName>
</protein>
<evidence type="ECO:0000313" key="3">
    <source>
        <dbReference type="Proteomes" id="UP000735874"/>
    </source>
</evidence>
<gene>
    <name evidence="2" type="ORF">PC113_g10926</name>
</gene>
<evidence type="ECO:0000256" key="1">
    <source>
        <dbReference type="SAM" id="MobiDB-lite"/>
    </source>
</evidence>
<dbReference type="AlphaFoldDB" id="A0A8T0Z595"/>
<feature type="region of interest" description="Disordered" evidence="1">
    <location>
        <begin position="132"/>
        <end position="199"/>
    </location>
</feature>
<dbReference type="Proteomes" id="UP000735874">
    <property type="component" value="Unassembled WGS sequence"/>
</dbReference>
<feature type="compositionally biased region" description="Polar residues" evidence="1">
    <location>
        <begin position="133"/>
        <end position="147"/>
    </location>
</feature>
<dbReference type="PANTHER" id="PTHR37558:SF1">
    <property type="entry name" value="HTH CENPB-TYPE DOMAIN-CONTAINING PROTEIN"/>
    <property type="match status" value="1"/>
</dbReference>
<proteinExistence type="predicted"/>
<accession>A0A8T0Z595</accession>
<sequence length="258" mass="28799">MEEGPESDSSLGDMLSEDATASLQLAQEDPSFELRSRFNAAVDKSLLAEVLSTPPFHADRKEVKGVWKGIASRLNQSVSASFSFRACRDRTSLLLRKYAVQKKRNIAASGTSDVHTDDDDVLEQLQQLKDEAVTQTQTKKSITASKTQKVETAGQRLMQTAEQRVSERINAAEAGGSGKPKRLRPSALLESEQEEAAQRRKLEEQKIDLQRQELALHCDELEQQRRQHDLLREQVSHHAVQIESILKLLAAAISKKDS</sequence>
<feature type="region of interest" description="Disordered" evidence="1">
    <location>
        <begin position="1"/>
        <end position="22"/>
    </location>
</feature>